<sequence>MWIIDIFKKKKKGKHGKTPKEEAAERLETMLSRRREIVKMIPLEEFEANKEEIKYAVIETISKKFNIPPERVKVDYHEQNGYVVIVTNVNFK</sequence>
<evidence type="ECO:0000313" key="2">
    <source>
        <dbReference type="Proteomes" id="UP000094570"/>
    </source>
</evidence>
<keyword evidence="2" id="KW-1185">Reference proteome</keyword>
<organism evidence="1 2">
    <name type="scientific">Fervidobacterium thailandense</name>
    <dbReference type="NCBI Taxonomy" id="1008305"/>
    <lineage>
        <taxon>Bacteria</taxon>
        <taxon>Thermotogati</taxon>
        <taxon>Thermotogota</taxon>
        <taxon>Thermotogae</taxon>
        <taxon>Thermotogales</taxon>
        <taxon>Fervidobacteriaceae</taxon>
        <taxon>Fervidobacterium</taxon>
    </lineage>
</organism>
<dbReference type="Gene3D" id="3.30.1070.10">
    <property type="entry name" value="Cell division topological specificity factor MinE"/>
    <property type="match status" value="1"/>
</dbReference>
<reference evidence="2" key="1">
    <citation type="submission" date="2016-04" db="EMBL/GenBank/DDBJ databases">
        <title>The genome sequence project of a novel Fervidobacterium isolate from a hot spring in Thailand.</title>
        <authorList>
            <person name="Gonzalez J.M."/>
            <person name="Cuecas A."/>
            <person name="Kanoksilapatham W."/>
        </authorList>
    </citation>
    <scope>NUCLEOTIDE SEQUENCE [LARGE SCALE GENOMIC DNA]</scope>
    <source>
        <strain evidence="2">FC2004</strain>
    </source>
</reference>
<protein>
    <submittedName>
        <fullName evidence="1">Trigger factor</fullName>
    </submittedName>
</protein>
<accession>A0A1E3G0D8</accession>
<gene>
    <name evidence="1" type="ORF">A4H02_09145</name>
</gene>
<name>A0A1E3G0D8_9BACT</name>
<dbReference type="EMBL" id="LWAF01000022">
    <property type="protein sequence ID" value="ODN29734.1"/>
    <property type="molecule type" value="Genomic_DNA"/>
</dbReference>
<dbReference type="STRING" id="1008305.A4H02_09145"/>
<dbReference type="InterPro" id="IPR036707">
    <property type="entry name" value="MinE_sf"/>
</dbReference>
<proteinExistence type="predicted"/>
<dbReference type="GO" id="GO:0051301">
    <property type="term" value="P:cell division"/>
    <property type="evidence" value="ECO:0007669"/>
    <property type="project" value="InterPro"/>
</dbReference>
<dbReference type="AlphaFoldDB" id="A0A1E3G0D8"/>
<dbReference type="Proteomes" id="UP000094570">
    <property type="component" value="Unassembled WGS sequence"/>
</dbReference>
<dbReference type="OrthoDB" id="48648at2"/>
<dbReference type="GO" id="GO:0032955">
    <property type="term" value="P:regulation of division septum assembly"/>
    <property type="evidence" value="ECO:0007669"/>
    <property type="project" value="InterPro"/>
</dbReference>
<evidence type="ECO:0000313" key="1">
    <source>
        <dbReference type="EMBL" id="ODN29734.1"/>
    </source>
</evidence>
<comment type="caution">
    <text evidence="1">The sequence shown here is derived from an EMBL/GenBank/DDBJ whole genome shotgun (WGS) entry which is preliminary data.</text>
</comment>
<dbReference type="RefSeq" id="WP_069293871.1">
    <property type="nucleotide sequence ID" value="NZ_CP140110.1"/>
</dbReference>